<comment type="caution">
    <text evidence="2">The sequence shown here is derived from an EMBL/GenBank/DDBJ whole genome shotgun (WGS) entry which is preliminary data.</text>
</comment>
<protein>
    <recommendedName>
        <fullName evidence="4">Exonuclease domain-containing protein</fullName>
    </recommendedName>
</protein>
<name>A0A9W9Z100_9CNID</name>
<evidence type="ECO:0008006" key="4">
    <source>
        <dbReference type="Google" id="ProtNLM"/>
    </source>
</evidence>
<organism evidence="2 3">
    <name type="scientific">Desmophyllum pertusum</name>
    <dbReference type="NCBI Taxonomy" id="174260"/>
    <lineage>
        <taxon>Eukaryota</taxon>
        <taxon>Metazoa</taxon>
        <taxon>Cnidaria</taxon>
        <taxon>Anthozoa</taxon>
        <taxon>Hexacorallia</taxon>
        <taxon>Scleractinia</taxon>
        <taxon>Caryophylliina</taxon>
        <taxon>Caryophylliidae</taxon>
        <taxon>Desmophyllum</taxon>
    </lineage>
</organism>
<reference evidence="2" key="1">
    <citation type="submission" date="2023-01" db="EMBL/GenBank/DDBJ databases">
        <title>Genome assembly of the deep-sea coral Lophelia pertusa.</title>
        <authorList>
            <person name="Herrera S."/>
            <person name="Cordes E."/>
        </authorList>
    </citation>
    <scope>NUCLEOTIDE SEQUENCE</scope>
    <source>
        <strain evidence="2">USNM1676648</strain>
        <tissue evidence="2">Polyp</tissue>
    </source>
</reference>
<sequence length="151" mass="16899">MLNKCKKRKAKQHESEKEYMMLLKHVKETGKYKTQKKDESSSDEEFEQNASDDSWDEVDVNVSSSDASGDEDTAPGKPLLIFYDCETTAADIYKDHIVEIAAAVVLPEHIPSTSLTTNLSFQSLVCTSRRILPAGKPDTLALKGTINQLRY</sequence>
<dbReference type="Proteomes" id="UP001163046">
    <property type="component" value="Unassembled WGS sequence"/>
</dbReference>
<dbReference type="AlphaFoldDB" id="A0A9W9Z100"/>
<proteinExistence type="predicted"/>
<dbReference type="InterPro" id="IPR012337">
    <property type="entry name" value="RNaseH-like_sf"/>
</dbReference>
<dbReference type="SUPFAM" id="SSF53098">
    <property type="entry name" value="Ribonuclease H-like"/>
    <property type="match status" value="1"/>
</dbReference>
<accession>A0A9W9Z100</accession>
<evidence type="ECO:0000313" key="2">
    <source>
        <dbReference type="EMBL" id="KAJ7373323.1"/>
    </source>
</evidence>
<dbReference type="EMBL" id="MU826831">
    <property type="protein sequence ID" value="KAJ7373323.1"/>
    <property type="molecule type" value="Genomic_DNA"/>
</dbReference>
<evidence type="ECO:0000313" key="3">
    <source>
        <dbReference type="Proteomes" id="UP001163046"/>
    </source>
</evidence>
<feature type="region of interest" description="Disordered" evidence="1">
    <location>
        <begin position="30"/>
        <end position="76"/>
    </location>
</feature>
<keyword evidence="3" id="KW-1185">Reference proteome</keyword>
<gene>
    <name evidence="2" type="ORF">OS493_012914</name>
</gene>
<evidence type="ECO:0000256" key="1">
    <source>
        <dbReference type="SAM" id="MobiDB-lite"/>
    </source>
</evidence>
<feature type="compositionally biased region" description="Basic and acidic residues" evidence="1">
    <location>
        <begin position="30"/>
        <end position="40"/>
    </location>
</feature>